<dbReference type="InterPro" id="IPR047324">
    <property type="entry name" value="LbH_gamma_CA-like"/>
</dbReference>
<keyword evidence="1" id="KW-0808">Transferase</keyword>
<dbReference type="OrthoDB" id="9803036at2"/>
<dbReference type="EMBL" id="FNRF01000008">
    <property type="protein sequence ID" value="SEA93740.1"/>
    <property type="molecule type" value="Genomic_DNA"/>
</dbReference>
<dbReference type="PANTHER" id="PTHR13061">
    <property type="entry name" value="DYNACTIN SUBUNIT P25"/>
    <property type="match status" value="1"/>
</dbReference>
<name>A0A1H4FA48_XYLRU</name>
<dbReference type="InterPro" id="IPR050484">
    <property type="entry name" value="Transf_Hexapept/Carb_Anhydrase"/>
</dbReference>
<dbReference type="PANTHER" id="PTHR13061:SF29">
    <property type="entry name" value="GAMMA CARBONIC ANHYDRASE-LIKE 1, MITOCHONDRIAL-RELATED"/>
    <property type="match status" value="1"/>
</dbReference>
<dbReference type="InterPro" id="IPR001451">
    <property type="entry name" value="Hexapep"/>
</dbReference>
<reference evidence="1 2" key="1">
    <citation type="submission" date="2016-10" db="EMBL/GenBank/DDBJ databases">
        <authorList>
            <person name="de Groot N.N."/>
        </authorList>
    </citation>
    <scope>NUCLEOTIDE SEQUENCE [LARGE SCALE GENOMIC DNA]</scope>
    <source>
        <strain evidence="1 2">D31d</strain>
    </source>
</reference>
<evidence type="ECO:0000313" key="2">
    <source>
        <dbReference type="Proteomes" id="UP000182257"/>
    </source>
</evidence>
<sequence length="168" mass="18037">MALIKTYRGLAPKWGRDCYFSENATIVGDVTMGDECSVWFNAVVRGDVAPITIGNCTNIQDGSCVHVTHETGPTHIGNYVTIGHNVTVHACTIHDNALIGMGSTLLDGCEIGEGSIVAAGALVLQNTKIPAGEIWGGVPAKYIKPVRPGQTDNAKHYVEYSKYYLNEE</sequence>
<evidence type="ECO:0000313" key="1">
    <source>
        <dbReference type="EMBL" id="SEA93740.1"/>
    </source>
</evidence>
<dbReference type="CDD" id="cd04645">
    <property type="entry name" value="LbH_gamma_CA_like"/>
    <property type="match status" value="1"/>
</dbReference>
<dbReference type="AlphaFoldDB" id="A0A1H4FA48"/>
<dbReference type="GO" id="GO:0016740">
    <property type="term" value="F:transferase activity"/>
    <property type="evidence" value="ECO:0007669"/>
    <property type="project" value="UniProtKB-KW"/>
</dbReference>
<accession>A0A1H4FA48</accession>
<gene>
    <name evidence="1" type="ORF">SAMN05216462_3175</name>
</gene>
<protein>
    <submittedName>
        <fullName evidence="1">Carbonic anhydrase or acetyltransferase, isoleucine patch superfamily</fullName>
    </submittedName>
</protein>
<dbReference type="RefSeq" id="WP_074762335.1">
    <property type="nucleotide sequence ID" value="NZ_FNRF01000008.1"/>
</dbReference>
<dbReference type="Proteomes" id="UP000182257">
    <property type="component" value="Unassembled WGS sequence"/>
</dbReference>
<dbReference type="Pfam" id="PF00132">
    <property type="entry name" value="Hexapep"/>
    <property type="match status" value="1"/>
</dbReference>
<organism evidence="1 2">
    <name type="scientific">Xylanibacter ruminicola</name>
    <name type="common">Prevotella ruminicola</name>
    <dbReference type="NCBI Taxonomy" id="839"/>
    <lineage>
        <taxon>Bacteria</taxon>
        <taxon>Pseudomonadati</taxon>
        <taxon>Bacteroidota</taxon>
        <taxon>Bacteroidia</taxon>
        <taxon>Bacteroidales</taxon>
        <taxon>Prevotellaceae</taxon>
        <taxon>Xylanibacter</taxon>
    </lineage>
</organism>
<dbReference type="Gene3D" id="2.160.10.10">
    <property type="entry name" value="Hexapeptide repeat proteins"/>
    <property type="match status" value="1"/>
</dbReference>
<dbReference type="SUPFAM" id="SSF51161">
    <property type="entry name" value="Trimeric LpxA-like enzymes"/>
    <property type="match status" value="1"/>
</dbReference>
<proteinExistence type="predicted"/>
<dbReference type="InterPro" id="IPR011004">
    <property type="entry name" value="Trimer_LpxA-like_sf"/>
</dbReference>